<evidence type="ECO:0000313" key="3">
    <source>
        <dbReference type="EMBL" id="AKA73693.1"/>
    </source>
</evidence>
<dbReference type="EMBL" id="CP033238">
    <property type="protein sequence ID" value="AZF76028.1"/>
    <property type="molecule type" value="Genomic_DNA"/>
</dbReference>
<dbReference type="Proteomes" id="UP000267993">
    <property type="component" value="Chromosome"/>
</dbReference>
<evidence type="ECO:0000313" key="11">
    <source>
        <dbReference type="EMBL" id="AZF81242.1"/>
    </source>
</evidence>
<evidence type="ECO:0000313" key="5">
    <source>
        <dbReference type="EMBL" id="AKA79082.1"/>
    </source>
</evidence>
<evidence type="ECO:0000313" key="18">
    <source>
        <dbReference type="Proteomes" id="UP000267993"/>
    </source>
</evidence>
<evidence type="ECO:0000313" key="7">
    <source>
        <dbReference type="EMBL" id="AZF70784.1"/>
    </source>
</evidence>
<evidence type="ECO:0000313" key="10">
    <source>
        <dbReference type="EMBL" id="AZF78639.1"/>
    </source>
</evidence>
<dbReference type="Proteomes" id="UP000269431">
    <property type="component" value="Chromosome"/>
</dbReference>
<dbReference type="GeneID" id="1455525"/>
<dbReference type="Proteomes" id="UP000033057">
    <property type="component" value="Chromosome"/>
</dbReference>
<dbReference type="Gene3D" id="3.40.50.2000">
    <property type="entry name" value="Glycogen Phosphorylase B"/>
    <property type="match status" value="1"/>
</dbReference>
<dbReference type="EMBL" id="CP011055">
    <property type="protein sequence ID" value="AKA73693.1"/>
    <property type="molecule type" value="Genomic_DNA"/>
</dbReference>
<dbReference type="EMBL" id="CP033239">
    <property type="protein sequence ID" value="AZF78639.1"/>
    <property type="molecule type" value="Genomic_DNA"/>
</dbReference>
<dbReference type="InterPro" id="IPR001296">
    <property type="entry name" value="Glyco_trans_1"/>
</dbReference>
<reference evidence="13" key="2">
    <citation type="submission" date="2016-04" db="EMBL/GenBank/DDBJ databases">
        <authorList>
            <person name="Evans L.H."/>
            <person name="Alamgir A."/>
            <person name="Owens N."/>
            <person name="Weber N.D."/>
            <person name="Virtaneva K."/>
            <person name="Barbian K."/>
            <person name="Babar A."/>
            <person name="Rosenke K."/>
        </authorList>
    </citation>
    <scope>NUCLEOTIDE SEQUENCE</scope>
    <source>
        <strain evidence="13">P1</strain>
    </source>
</reference>
<evidence type="ECO:0000259" key="2">
    <source>
        <dbReference type="Pfam" id="PF00534"/>
    </source>
</evidence>
<dbReference type="EMBL" id="CP011057">
    <property type="protein sequence ID" value="AKA79082.1"/>
    <property type="molecule type" value="Genomic_DNA"/>
</dbReference>
<dbReference type="EMBL" id="CP033237">
    <property type="protein sequence ID" value="AZF73404.1"/>
    <property type="molecule type" value="Genomic_DNA"/>
</dbReference>
<sequence length="409" mass="47741">MTTLGVVYDKFLSPYFAGGGAVHAYEVTIRLKEHFKIVYYPSSPVLSWDKENVEKKAKELESQGIKVADEFYEILEEKRRIGRLKRFLFADKIAREFSKGFKVDADILYEPDHTSLDIFYLARDTKYGVTFHEPPFYNNSLRYFRRLVKFYGVNPYTGKGFHTRFLYNEYIKYLYKRLFKKVKKPTFLAGVSEAPLLESGLGGEVIKPGNAFNPSLLKFRNRGKEDYVVFWSRLNQDKGFHELPDILRIMEKRGGNKVRLILMGKFFDKYNERRFWSKVRKYDLRVDYKGFVKREELADIVSKAKVLIYPSHVDGFSLVALESLALGTPVVAYDIPAIKSVYGGLECVRIVNEFDKESMAENALKFYKMSEKEIEEIMNGDKLMEFLKLHSNWDNVANSVLKILKKYLI</sequence>
<protein>
    <submittedName>
        <fullName evidence="4">Glycosyltransferase family 1 protein</fullName>
    </submittedName>
    <submittedName>
        <fullName evidence="13">LPS biosynthesis protein</fullName>
    </submittedName>
</protein>
<dbReference type="EMBL" id="CP011056">
    <property type="protein sequence ID" value="AKA76390.1"/>
    <property type="molecule type" value="Genomic_DNA"/>
</dbReference>
<dbReference type="EMBL" id="CP033241">
    <property type="protein sequence ID" value="AZF83878.1"/>
    <property type="molecule type" value="Genomic_DNA"/>
</dbReference>
<dbReference type="PANTHER" id="PTHR46401:SF2">
    <property type="entry name" value="GLYCOSYLTRANSFERASE WBBK-RELATED"/>
    <property type="match status" value="1"/>
</dbReference>
<evidence type="ECO:0000313" key="6">
    <source>
        <dbReference type="EMBL" id="AZF68164.1"/>
    </source>
</evidence>
<dbReference type="GeneID" id="44129363"/>
<dbReference type="OrthoDB" id="132546at2157"/>
<dbReference type="Proteomes" id="UP000033106">
    <property type="component" value="Chromosome"/>
</dbReference>
<feature type="domain" description="Glycosyl transferase family 1" evidence="2">
    <location>
        <begin position="221"/>
        <end position="372"/>
    </location>
</feature>
<accession>A0A0E3ME98</accession>
<evidence type="ECO:0000256" key="1">
    <source>
        <dbReference type="ARBA" id="ARBA00022679"/>
    </source>
</evidence>
<dbReference type="Proteomes" id="UP000033085">
    <property type="component" value="Chromosome"/>
</dbReference>
<reference evidence="14 15" key="1">
    <citation type="journal article" date="2015" name="Genome Announc.">
        <title>Complete Genome Sequence of Sulfolobus solfataricus Strain 98/2 and Evolved Derivatives.</title>
        <authorList>
            <person name="McCarthy S."/>
            <person name="Gradnigo J."/>
            <person name="Johnson T."/>
            <person name="Payne S."/>
            <person name="Lipzen A."/>
            <person name="Martin J."/>
            <person name="Schackwitz W."/>
            <person name="Moriyama E."/>
            <person name="Blum P."/>
        </authorList>
    </citation>
    <scope>NUCLEOTIDE SEQUENCE [LARGE SCALE GENOMIC DNA]</scope>
    <source>
        <strain evidence="14">98/2 SULC</strain>
        <strain evidence="3">SARC-B</strain>
        <strain evidence="4">SARC-C</strain>
        <strain evidence="5 16">SULA</strain>
        <strain evidence="15">SULB</strain>
    </source>
</reference>
<name>A0A0E3ME98_SACSO</name>
<dbReference type="EMBL" id="CP033235">
    <property type="protein sequence ID" value="AZF68164.1"/>
    <property type="molecule type" value="Genomic_DNA"/>
</dbReference>
<reference evidence="18 19" key="4">
    <citation type="journal article" date="2018" name="Proc. Natl. Acad. Sci. U.S.A.">
        <title>Nonmutational mechanism of inheritance in the Archaeon Sulfolobus solfataricus.</title>
        <authorList>
            <person name="Payne S."/>
            <person name="McCarthy S."/>
            <person name="Johnson T."/>
            <person name="North E."/>
            <person name="Blum P."/>
        </authorList>
    </citation>
    <scope>NUCLEOTIDE SEQUENCE [LARGE SCALE GENOMIC DNA]</scope>
    <source>
        <strain evidence="7 18">SARC-H</strain>
        <strain evidence="8 22">SARC-I</strain>
        <strain evidence="10 23">SARC-N</strain>
        <strain evidence="11 24">SARC-O</strain>
        <strain evidence="12 19">SUL120</strain>
        <strain evidence="6 20">SULG</strain>
        <strain evidence="9 21">SULM</strain>
    </source>
</reference>
<dbReference type="Proteomes" id="UP000076770">
    <property type="component" value="Chromosome i"/>
</dbReference>
<dbReference type="AlphaFoldDB" id="A0A0E3ME98"/>
<dbReference type="Proteomes" id="UP000273194">
    <property type="component" value="Chromosome"/>
</dbReference>
<evidence type="ECO:0000313" key="17">
    <source>
        <dbReference type="Proteomes" id="UP000076770"/>
    </source>
</evidence>
<dbReference type="Proteomes" id="UP000273443">
    <property type="component" value="Chromosome"/>
</dbReference>
<organism evidence="4 14">
    <name type="scientific">Saccharolobus solfataricus</name>
    <name type="common">Sulfolobus solfataricus</name>
    <dbReference type="NCBI Taxonomy" id="2287"/>
    <lineage>
        <taxon>Archaea</taxon>
        <taxon>Thermoproteota</taxon>
        <taxon>Thermoprotei</taxon>
        <taxon>Sulfolobales</taxon>
        <taxon>Sulfolobaceae</taxon>
        <taxon>Saccharolobus</taxon>
    </lineage>
</organism>
<gene>
    <name evidence="13" type="ORF">SSOP1_0368</name>
    <name evidence="5" type="ORF">SULA_1407</name>
    <name evidence="3" type="ORF">SULB_1408</name>
    <name evidence="4" type="ORF">SULC_1406</name>
    <name evidence="6" type="ORF">SULG_06990</name>
    <name evidence="7" type="ORF">SULH_06990</name>
    <name evidence="8" type="ORF">SULI_06990</name>
    <name evidence="9" type="ORF">SULM_06990</name>
    <name evidence="10" type="ORF">SULN_06990</name>
    <name evidence="11" type="ORF">SULO_07000</name>
    <name evidence="12" type="ORF">SULZ_07230</name>
</gene>
<evidence type="ECO:0000313" key="8">
    <source>
        <dbReference type="EMBL" id="AZF73404.1"/>
    </source>
</evidence>
<dbReference type="PATRIC" id="fig|2287.6.peg.1454"/>
<dbReference type="SUPFAM" id="SSF53756">
    <property type="entry name" value="UDP-Glycosyltransferase/glycogen phosphorylase"/>
    <property type="match status" value="1"/>
</dbReference>
<proteinExistence type="predicted"/>
<dbReference type="EMBL" id="CP033236">
    <property type="protein sequence ID" value="AZF70784.1"/>
    <property type="molecule type" value="Genomic_DNA"/>
</dbReference>
<dbReference type="RefSeq" id="WP_009988811.1">
    <property type="nucleotide sequence ID" value="NZ_CP011055.2"/>
</dbReference>
<dbReference type="GO" id="GO:0016757">
    <property type="term" value="F:glycosyltransferase activity"/>
    <property type="evidence" value="ECO:0007669"/>
    <property type="project" value="InterPro"/>
</dbReference>
<evidence type="ECO:0000313" key="9">
    <source>
        <dbReference type="EMBL" id="AZF76028.1"/>
    </source>
</evidence>
<dbReference type="PANTHER" id="PTHR46401">
    <property type="entry name" value="GLYCOSYLTRANSFERASE WBBK-RELATED"/>
    <property type="match status" value="1"/>
</dbReference>
<dbReference type="Pfam" id="PF00534">
    <property type="entry name" value="Glycos_transf_1"/>
    <property type="match status" value="1"/>
</dbReference>
<dbReference type="KEGG" id="ssol:SULB_1408"/>
<evidence type="ECO:0000313" key="23">
    <source>
        <dbReference type="Proteomes" id="UP000278715"/>
    </source>
</evidence>
<evidence type="ECO:0000313" key="13">
    <source>
        <dbReference type="EMBL" id="SAI83923.1"/>
    </source>
</evidence>
<evidence type="ECO:0000313" key="24">
    <source>
        <dbReference type="Proteomes" id="UP000282269"/>
    </source>
</evidence>
<reference evidence="4" key="5">
    <citation type="submission" date="2018-10" db="EMBL/GenBank/DDBJ databases">
        <authorList>
            <person name="McCarthy S."/>
            <person name="Gradnigo J."/>
            <person name="Johnson T."/>
            <person name="Payne S."/>
            <person name="Lipzen A."/>
            <person name="Schackwitz W."/>
            <person name="Martin J."/>
            <person name="Moriyama E."/>
            <person name="Blum P."/>
        </authorList>
    </citation>
    <scope>NUCLEOTIDE SEQUENCE</scope>
    <source>
        <strain evidence="3">SARC-B</strain>
        <strain evidence="4">SARC-C</strain>
        <strain evidence="5">SULA</strain>
    </source>
</reference>
<dbReference type="KEGG" id="ssof:SULC_1406"/>
<reference evidence="17" key="3">
    <citation type="submission" date="2016-04" db="EMBL/GenBank/DDBJ databases">
        <authorList>
            <person name="Shah S.A."/>
            <person name="Garrett R.A."/>
        </authorList>
    </citation>
    <scope>NUCLEOTIDE SEQUENCE [LARGE SCALE GENOMIC DNA]</scope>
    <source>
        <strain evidence="17">ATCC 35091 / DSM 1616 / JCM 8930 / NBRC 15331 / P1</strain>
    </source>
</reference>
<evidence type="ECO:0000313" key="14">
    <source>
        <dbReference type="Proteomes" id="UP000033057"/>
    </source>
</evidence>
<keyword evidence="1 4" id="KW-0808">Transferase</keyword>
<evidence type="ECO:0000313" key="20">
    <source>
        <dbReference type="Proteomes" id="UP000273194"/>
    </source>
</evidence>
<evidence type="ECO:0000313" key="15">
    <source>
        <dbReference type="Proteomes" id="UP000033085"/>
    </source>
</evidence>
<evidence type="ECO:0000313" key="4">
    <source>
        <dbReference type="EMBL" id="AKA76390.1"/>
    </source>
</evidence>
<dbReference type="Proteomes" id="UP000278715">
    <property type="component" value="Chromosome"/>
</dbReference>
<dbReference type="EMBL" id="LT549890">
    <property type="protein sequence ID" value="SAI83923.1"/>
    <property type="molecule type" value="Genomic_DNA"/>
</dbReference>
<dbReference type="OMA" id="FNERRFW"/>
<dbReference type="Proteomes" id="UP000282269">
    <property type="component" value="Chromosome"/>
</dbReference>
<dbReference type="KEGG" id="ssoa:SULA_1407"/>
<evidence type="ECO:0000313" key="21">
    <source>
        <dbReference type="Proteomes" id="UP000273443"/>
    </source>
</evidence>
<evidence type="ECO:0000313" key="12">
    <source>
        <dbReference type="EMBL" id="AZF83878.1"/>
    </source>
</evidence>
<evidence type="ECO:0000313" key="22">
    <source>
        <dbReference type="Proteomes" id="UP000275843"/>
    </source>
</evidence>
<evidence type="ECO:0000313" key="16">
    <source>
        <dbReference type="Proteomes" id="UP000033106"/>
    </source>
</evidence>
<dbReference type="EMBL" id="CP033240">
    <property type="protein sequence ID" value="AZF81242.1"/>
    <property type="molecule type" value="Genomic_DNA"/>
</dbReference>
<evidence type="ECO:0000313" key="19">
    <source>
        <dbReference type="Proteomes" id="UP000269431"/>
    </source>
</evidence>
<dbReference type="CDD" id="cd03801">
    <property type="entry name" value="GT4_PimA-like"/>
    <property type="match status" value="1"/>
</dbReference>
<dbReference type="Proteomes" id="UP000275843">
    <property type="component" value="Chromosome"/>
</dbReference>